<comment type="caution">
    <text evidence="2">The sequence shown here is derived from an EMBL/GenBank/DDBJ whole genome shotgun (WGS) entry which is preliminary data.</text>
</comment>
<gene>
    <name evidence="2" type="ORF">EV189_1299</name>
</gene>
<keyword evidence="1" id="KW-1133">Transmembrane helix</keyword>
<evidence type="ECO:0000313" key="3">
    <source>
        <dbReference type="Proteomes" id="UP000293638"/>
    </source>
</evidence>
<name>A0A4Q7NT24_9ACTN</name>
<reference evidence="2 3" key="1">
    <citation type="submission" date="2019-02" db="EMBL/GenBank/DDBJ databases">
        <title>Genomic Encyclopedia of Type Strains, Phase IV (KMG-IV): sequencing the most valuable type-strain genomes for metagenomic binning, comparative biology and taxonomic classification.</title>
        <authorList>
            <person name="Goeker M."/>
        </authorList>
    </citation>
    <scope>NUCLEOTIDE SEQUENCE [LARGE SCALE GENOMIC DNA]</scope>
    <source>
        <strain evidence="2 3">DSM 45622</strain>
    </source>
</reference>
<keyword evidence="1" id="KW-0812">Transmembrane</keyword>
<dbReference type="Proteomes" id="UP000293638">
    <property type="component" value="Unassembled WGS sequence"/>
</dbReference>
<feature type="transmembrane region" description="Helical" evidence="1">
    <location>
        <begin position="185"/>
        <end position="203"/>
    </location>
</feature>
<dbReference type="RefSeq" id="WP_130492131.1">
    <property type="nucleotide sequence ID" value="NZ_SGXD01000002.1"/>
</dbReference>
<dbReference type="AlphaFoldDB" id="A0A4Q7NT24"/>
<evidence type="ECO:0000313" key="2">
    <source>
        <dbReference type="EMBL" id="RZS89532.1"/>
    </source>
</evidence>
<evidence type="ECO:0000256" key="1">
    <source>
        <dbReference type="SAM" id="Phobius"/>
    </source>
</evidence>
<keyword evidence="3" id="KW-1185">Reference proteome</keyword>
<keyword evidence="1" id="KW-0472">Membrane</keyword>
<protein>
    <submittedName>
        <fullName evidence="2">Uncharacterized protein</fullName>
    </submittedName>
</protein>
<dbReference type="EMBL" id="SGXD01000002">
    <property type="protein sequence ID" value="RZS89532.1"/>
    <property type="molecule type" value="Genomic_DNA"/>
</dbReference>
<dbReference type="OrthoDB" id="3824493at2"/>
<feature type="transmembrane region" description="Helical" evidence="1">
    <location>
        <begin position="155"/>
        <end position="179"/>
    </location>
</feature>
<sequence length="219" mass="23083">MSGPDEREDRVEVAVLAAEHVDAAVILLHEAGLDVRALRLEGDASGRRRILVAPDEADQAHQLLAERLPQAVETRTHAGGIADEPAAADGAVDDQAWAEIVAAFRAPAADVSGRRLPPPVQPPAPVQAAELPPALDPLDVEEHFEPEPPPPLPRLGWLLTSAWVGVVGTPLLFLLALWVHVDVTGWLGAAGVAVFVGSFLVLVSRLGDGPDDWDDGAVV</sequence>
<organism evidence="2 3">
    <name type="scientific">Motilibacter rhizosphaerae</name>
    <dbReference type="NCBI Taxonomy" id="598652"/>
    <lineage>
        <taxon>Bacteria</taxon>
        <taxon>Bacillati</taxon>
        <taxon>Actinomycetota</taxon>
        <taxon>Actinomycetes</taxon>
        <taxon>Motilibacterales</taxon>
        <taxon>Motilibacteraceae</taxon>
        <taxon>Motilibacter</taxon>
    </lineage>
</organism>
<accession>A0A4Q7NT24</accession>
<proteinExistence type="predicted"/>